<reference evidence="1" key="1">
    <citation type="journal article" date="2015" name="Nature">
        <title>Complex archaea that bridge the gap between prokaryotes and eukaryotes.</title>
        <authorList>
            <person name="Spang A."/>
            <person name="Saw J.H."/>
            <person name="Jorgensen S.L."/>
            <person name="Zaremba-Niedzwiedzka K."/>
            <person name="Martijn J."/>
            <person name="Lind A.E."/>
            <person name="van Eijk R."/>
            <person name="Schleper C."/>
            <person name="Guy L."/>
            <person name="Ettema T.J."/>
        </authorList>
    </citation>
    <scope>NUCLEOTIDE SEQUENCE</scope>
</reference>
<organism evidence="1">
    <name type="scientific">marine sediment metagenome</name>
    <dbReference type="NCBI Taxonomy" id="412755"/>
    <lineage>
        <taxon>unclassified sequences</taxon>
        <taxon>metagenomes</taxon>
        <taxon>ecological metagenomes</taxon>
    </lineage>
</organism>
<sequence>MKVWDLASKGGSKLSASGPVAAIPDGAADYRQGLETRYKFALARWTPLMRNLASSPPPGMDFDDVFQEASIALLKAVLVGDQARGGEDALAQRLLQNTVVGLFRRVVAPGRMPKSSDGSGASAPPVHLSTVNPGVVDEDALCPEGQAILQEEFDNALARCEALRSDLNRMDRGVLGKMLSDDAGQKASGLTRGSHYRSVRRIRGRFRRAKR</sequence>
<proteinExistence type="predicted"/>
<comment type="caution">
    <text evidence="1">The sequence shown here is derived from an EMBL/GenBank/DDBJ whole genome shotgun (WGS) entry which is preliminary data.</text>
</comment>
<gene>
    <name evidence="1" type="ORF">LCGC14_0460220</name>
</gene>
<dbReference type="AlphaFoldDB" id="A0A0F9SY27"/>
<protein>
    <submittedName>
        <fullName evidence="1">Uncharacterized protein</fullName>
    </submittedName>
</protein>
<evidence type="ECO:0000313" key="1">
    <source>
        <dbReference type="EMBL" id="KKN67567.1"/>
    </source>
</evidence>
<accession>A0A0F9SY27</accession>
<name>A0A0F9SY27_9ZZZZ</name>
<dbReference type="EMBL" id="LAZR01000471">
    <property type="protein sequence ID" value="KKN67567.1"/>
    <property type="molecule type" value="Genomic_DNA"/>
</dbReference>